<dbReference type="Pfam" id="PF00089">
    <property type="entry name" value="Trypsin"/>
    <property type="match status" value="1"/>
</dbReference>
<reference evidence="5" key="2">
    <citation type="submission" date="2017-10" db="EMBL/GenBank/DDBJ databases">
        <title>Ladona fulva Genome sequencing and assembly.</title>
        <authorList>
            <person name="Murali S."/>
            <person name="Richards S."/>
            <person name="Bandaranaike D."/>
            <person name="Bellair M."/>
            <person name="Blankenburg K."/>
            <person name="Chao H."/>
            <person name="Dinh H."/>
            <person name="Doddapaneni H."/>
            <person name="Dugan-Rocha S."/>
            <person name="Elkadiri S."/>
            <person name="Gnanaolivu R."/>
            <person name="Hernandez B."/>
            <person name="Skinner E."/>
            <person name="Javaid M."/>
            <person name="Lee S."/>
            <person name="Li M."/>
            <person name="Ming W."/>
            <person name="Munidasa M."/>
            <person name="Muniz J."/>
            <person name="Nguyen L."/>
            <person name="Hughes D."/>
            <person name="Osuji N."/>
            <person name="Pu L.-L."/>
            <person name="Puazo M."/>
            <person name="Qu C."/>
            <person name="Quiroz J."/>
            <person name="Raj R."/>
            <person name="Weissenberger G."/>
            <person name="Xin Y."/>
            <person name="Zou X."/>
            <person name="Han Y."/>
            <person name="Worley K."/>
            <person name="Muzny D."/>
            <person name="Gibbs R."/>
        </authorList>
    </citation>
    <scope>NUCLEOTIDE SEQUENCE</scope>
    <source>
        <strain evidence="5">Sampled in the wild</strain>
    </source>
</reference>
<dbReference type="GO" id="GO:0006508">
    <property type="term" value="P:proteolysis"/>
    <property type="evidence" value="ECO:0007669"/>
    <property type="project" value="InterPro"/>
</dbReference>
<feature type="region of interest" description="Disordered" evidence="3">
    <location>
        <begin position="36"/>
        <end position="72"/>
    </location>
</feature>
<protein>
    <recommendedName>
        <fullName evidence="4">Peptidase S1 domain-containing protein</fullName>
    </recommendedName>
</protein>
<dbReference type="InterPro" id="IPR043504">
    <property type="entry name" value="Peptidase_S1_PA_chymotrypsin"/>
</dbReference>
<dbReference type="InterPro" id="IPR001254">
    <property type="entry name" value="Trypsin_dom"/>
</dbReference>
<evidence type="ECO:0000313" key="6">
    <source>
        <dbReference type="Proteomes" id="UP000792457"/>
    </source>
</evidence>
<reference evidence="5" key="1">
    <citation type="submission" date="2013-04" db="EMBL/GenBank/DDBJ databases">
        <authorList>
            <person name="Qu J."/>
            <person name="Murali S.C."/>
            <person name="Bandaranaike D."/>
            <person name="Bellair M."/>
            <person name="Blankenburg K."/>
            <person name="Chao H."/>
            <person name="Dinh H."/>
            <person name="Doddapaneni H."/>
            <person name="Downs B."/>
            <person name="Dugan-Rocha S."/>
            <person name="Elkadiri S."/>
            <person name="Gnanaolivu R.D."/>
            <person name="Hernandez B."/>
            <person name="Javaid M."/>
            <person name="Jayaseelan J.C."/>
            <person name="Lee S."/>
            <person name="Li M."/>
            <person name="Ming W."/>
            <person name="Munidasa M."/>
            <person name="Muniz J."/>
            <person name="Nguyen L."/>
            <person name="Ongeri F."/>
            <person name="Osuji N."/>
            <person name="Pu L.-L."/>
            <person name="Puazo M."/>
            <person name="Qu C."/>
            <person name="Quiroz J."/>
            <person name="Raj R."/>
            <person name="Weissenberger G."/>
            <person name="Xin Y."/>
            <person name="Zou X."/>
            <person name="Han Y."/>
            <person name="Richards S."/>
            <person name="Worley K."/>
            <person name="Muzny D."/>
            <person name="Gibbs R."/>
        </authorList>
    </citation>
    <scope>NUCLEOTIDE SEQUENCE</scope>
    <source>
        <strain evidence="5">Sampled in the wild</strain>
    </source>
</reference>
<dbReference type="InterPro" id="IPR051487">
    <property type="entry name" value="Ser/Thr_Proteases_Immune/Dev"/>
</dbReference>
<comment type="similarity">
    <text evidence="2">Belongs to the peptidase S1 family. CLIP subfamily.</text>
</comment>
<organism evidence="5 6">
    <name type="scientific">Ladona fulva</name>
    <name type="common">Scarce chaser dragonfly</name>
    <name type="synonym">Libellula fulva</name>
    <dbReference type="NCBI Taxonomy" id="123851"/>
    <lineage>
        <taxon>Eukaryota</taxon>
        <taxon>Metazoa</taxon>
        <taxon>Ecdysozoa</taxon>
        <taxon>Arthropoda</taxon>
        <taxon>Hexapoda</taxon>
        <taxon>Insecta</taxon>
        <taxon>Pterygota</taxon>
        <taxon>Palaeoptera</taxon>
        <taxon>Odonata</taxon>
        <taxon>Epiprocta</taxon>
        <taxon>Anisoptera</taxon>
        <taxon>Libelluloidea</taxon>
        <taxon>Libellulidae</taxon>
        <taxon>Ladona</taxon>
    </lineage>
</organism>
<dbReference type="Gene3D" id="2.40.10.10">
    <property type="entry name" value="Trypsin-like serine proteases"/>
    <property type="match status" value="1"/>
</dbReference>
<evidence type="ECO:0000256" key="3">
    <source>
        <dbReference type="SAM" id="MobiDB-lite"/>
    </source>
</evidence>
<comment type="caution">
    <text evidence="5">The sequence shown here is derived from an EMBL/GenBank/DDBJ whole genome shotgun (WGS) entry which is preliminary data.</text>
</comment>
<dbReference type="GO" id="GO:0004252">
    <property type="term" value="F:serine-type endopeptidase activity"/>
    <property type="evidence" value="ECO:0007669"/>
    <property type="project" value="InterPro"/>
</dbReference>
<evidence type="ECO:0000256" key="2">
    <source>
        <dbReference type="ARBA" id="ARBA00024195"/>
    </source>
</evidence>
<dbReference type="InterPro" id="IPR009003">
    <property type="entry name" value="Peptidase_S1_PA"/>
</dbReference>
<accession>A0A8K0P7M9</accession>
<dbReference type="PROSITE" id="PS00135">
    <property type="entry name" value="TRYPSIN_SER"/>
    <property type="match status" value="1"/>
</dbReference>
<sequence>MNSGSPTLRYVDLKVTSVDTCVKAFVNDASIDSDGQLCAGGEKDRDSCEGDSGGPLSRPEEVETGNSTSDSPRHVLIGVVSFGSRLCGSTRIPGVYSRVSRYLDWILDNLKP</sequence>
<gene>
    <name evidence="5" type="ORF">J437_LFUL003850</name>
</gene>
<dbReference type="EMBL" id="KZ308746">
    <property type="protein sequence ID" value="KAG8233779.1"/>
    <property type="molecule type" value="Genomic_DNA"/>
</dbReference>
<evidence type="ECO:0000256" key="1">
    <source>
        <dbReference type="ARBA" id="ARBA00023157"/>
    </source>
</evidence>
<dbReference type="SUPFAM" id="SSF50494">
    <property type="entry name" value="Trypsin-like serine proteases"/>
    <property type="match status" value="1"/>
</dbReference>
<proteinExistence type="inferred from homology"/>
<dbReference type="OrthoDB" id="547031at2759"/>
<evidence type="ECO:0000259" key="4">
    <source>
        <dbReference type="PROSITE" id="PS50240"/>
    </source>
</evidence>
<name>A0A8K0P7M9_LADFU</name>
<keyword evidence="1" id="KW-1015">Disulfide bond</keyword>
<dbReference type="PANTHER" id="PTHR24256">
    <property type="entry name" value="TRYPTASE-RELATED"/>
    <property type="match status" value="1"/>
</dbReference>
<dbReference type="InterPro" id="IPR033116">
    <property type="entry name" value="TRYPSIN_SER"/>
</dbReference>
<feature type="domain" description="Peptidase S1" evidence="4">
    <location>
        <begin position="1"/>
        <end position="111"/>
    </location>
</feature>
<dbReference type="Proteomes" id="UP000792457">
    <property type="component" value="Unassembled WGS sequence"/>
</dbReference>
<dbReference type="AlphaFoldDB" id="A0A8K0P7M9"/>
<evidence type="ECO:0000313" key="5">
    <source>
        <dbReference type="EMBL" id="KAG8233779.1"/>
    </source>
</evidence>
<keyword evidence="6" id="KW-1185">Reference proteome</keyword>
<dbReference type="PROSITE" id="PS50240">
    <property type="entry name" value="TRYPSIN_DOM"/>
    <property type="match status" value="1"/>
</dbReference>